<dbReference type="EMBL" id="CP133622">
    <property type="protein sequence ID" value="WMV54686.1"/>
    <property type="molecule type" value="Genomic_DNA"/>
</dbReference>
<reference evidence="1" key="1">
    <citation type="submission" date="2023-08" db="EMBL/GenBank/DDBJ databases">
        <title>A de novo genome assembly of Solanum verrucosum Schlechtendal, a Mexican diploid species geographically isolated from the other diploid A-genome species in potato relatives.</title>
        <authorList>
            <person name="Hosaka K."/>
        </authorList>
    </citation>
    <scope>NUCLEOTIDE SEQUENCE</scope>
    <source>
        <tissue evidence="1">Young leaves</tissue>
    </source>
</reference>
<keyword evidence="2" id="KW-1185">Reference proteome</keyword>
<dbReference type="Proteomes" id="UP001234989">
    <property type="component" value="Chromosome 11"/>
</dbReference>
<dbReference type="SUPFAM" id="SSF56672">
    <property type="entry name" value="DNA/RNA polymerases"/>
    <property type="match status" value="1"/>
</dbReference>
<evidence type="ECO:0000313" key="1">
    <source>
        <dbReference type="EMBL" id="WMV54686.1"/>
    </source>
</evidence>
<evidence type="ECO:0008006" key="3">
    <source>
        <dbReference type="Google" id="ProtNLM"/>
    </source>
</evidence>
<sequence>MFEWSEACEKSFQELKDRLASALVLTLPEGTDGFVCIVMPLEWDWDVCSCKMVKLLPILQGNLNMCLVKKT</sequence>
<organism evidence="1 2">
    <name type="scientific">Solanum verrucosum</name>
    <dbReference type="NCBI Taxonomy" id="315347"/>
    <lineage>
        <taxon>Eukaryota</taxon>
        <taxon>Viridiplantae</taxon>
        <taxon>Streptophyta</taxon>
        <taxon>Embryophyta</taxon>
        <taxon>Tracheophyta</taxon>
        <taxon>Spermatophyta</taxon>
        <taxon>Magnoliopsida</taxon>
        <taxon>eudicotyledons</taxon>
        <taxon>Gunneridae</taxon>
        <taxon>Pentapetalae</taxon>
        <taxon>asterids</taxon>
        <taxon>lamiids</taxon>
        <taxon>Solanales</taxon>
        <taxon>Solanaceae</taxon>
        <taxon>Solanoideae</taxon>
        <taxon>Solaneae</taxon>
        <taxon>Solanum</taxon>
    </lineage>
</organism>
<dbReference type="Gene3D" id="3.30.70.270">
    <property type="match status" value="1"/>
</dbReference>
<dbReference type="InterPro" id="IPR043128">
    <property type="entry name" value="Rev_trsase/Diguanyl_cyclase"/>
</dbReference>
<evidence type="ECO:0000313" key="2">
    <source>
        <dbReference type="Proteomes" id="UP001234989"/>
    </source>
</evidence>
<dbReference type="InterPro" id="IPR043502">
    <property type="entry name" value="DNA/RNA_pol_sf"/>
</dbReference>
<name>A0AAF0V0X5_SOLVR</name>
<proteinExistence type="predicted"/>
<gene>
    <name evidence="1" type="ORF">MTR67_048071</name>
</gene>
<protein>
    <recommendedName>
        <fullName evidence="3">Reverse transcriptase/retrotransposon-derived protein RNase H-like domain-containing protein</fullName>
    </recommendedName>
</protein>
<dbReference type="AlphaFoldDB" id="A0AAF0V0X5"/>
<accession>A0AAF0V0X5</accession>